<accession>A0AAW0CPQ2</accession>
<evidence type="ECO:0000313" key="2">
    <source>
        <dbReference type="Proteomes" id="UP001362999"/>
    </source>
</evidence>
<organism evidence="1 2">
    <name type="scientific">Favolaschia claudopus</name>
    <dbReference type="NCBI Taxonomy" id="2862362"/>
    <lineage>
        <taxon>Eukaryota</taxon>
        <taxon>Fungi</taxon>
        <taxon>Dikarya</taxon>
        <taxon>Basidiomycota</taxon>
        <taxon>Agaricomycotina</taxon>
        <taxon>Agaricomycetes</taxon>
        <taxon>Agaricomycetidae</taxon>
        <taxon>Agaricales</taxon>
        <taxon>Marasmiineae</taxon>
        <taxon>Mycenaceae</taxon>
        <taxon>Favolaschia</taxon>
    </lineage>
</organism>
<dbReference type="EMBL" id="JAWWNJ010000014">
    <property type="protein sequence ID" value="KAK7041037.1"/>
    <property type="molecule type" value="Genomic_DNA"/>
</dbReference>
<gene>
    <name evidence="1" type="ORF">R3P38DRAFT_2768445</name>
</gene>
<sequence>MQQFPQELVDETLGHLEDEKSTLEACSVVERRWAQPSQALLFSRLTASSETKIQQLASLFKAKPLGNHVKILRVVFPDVRDETFVFLLMDLVSLVQRLHELEVIPGKRANISSRLPHTEFYPPSCFLSLLDGVVALPTFRSLIFVNWHFPHIEIIPLAQTLTNLRFVSCHFGRYGRTCYPGEETVVYKGGMALGQLSVEACSGWDELQQWMQKSTLTTSLSISGMPYQPMNADILRKLQSIKVSIDLGSGSLPDLQTAITGLEILQVGHCSTLAVYFEPPLCNDTLTAIQNWLQSFLLKRHQLLRFHVPMQRDGREIVAAEEISNRLTNSCQQNMYAEILGIHVQWEPCQGNYNVTLRNQLALAGCWNEMSVERKSVLAKLLLGNFEVILALLKQVVIE</sequence>
<dbReference type="Proteomes" id="UP001362999">
    <property type="component" value="Unassembled WGS sequence"/>
</dbReference>
<reference evidence="1 2" key="1">
    <citation type="journal article" date="2024" name="J Genomics">
        <title>Draft genome sequencing and assembly of Favolaschia claudopus CIRM-BRFM 2984 isolated from oak limbs.</title>
        <authorList>
            <person name="Navarro D."/>
            <person name="Drula E."/>
            <person name="Chaduli D."/>
            <person name="Cazenave R."/>
            <person name="Ahrendt S."/>
            <person name="Wang J."/>
            <person name="Lipzen A."/>
            <person name="Daum C."/>
            <person name="Barry K."/>
            <person name="Grigoriev I.V."/>
            <person name="Favel A."/>
            <person name="Rosso M.N."/>
            <person name="Martin F."/>
        </authorList>
    </citation>
    <scope>NUCLEOTIDE SEQUENCE [LARGE SCALE GENOMIC DNA]</scope>
    <source>
        <strain evidence="1 2">CIRM-BRFM 2984</strain>
    </source>
</reference>
<keyword evidence="2" id="KW-1185">Reference proteome</keyword>
<evidence type="ECO:0008006" key="3">
    <source>
        <dbReference type="Google" id="ProtNLM"/>
    </source>
</evidence>
<proteinExistence type="predicted"/>
<dbReference type="AlphaFoldDB" id="A0AAW0CPQ2"/>
<name>A0AAW0CPQ2_9AGAR</name>
<comment type="caution">
    <text evidence="1">The sequence shown here is derived from an EMBL/GenBank/DDBJ whole genome shotgun (WGS) entry which is preliminary data.</text>
</comment>
<protein>
    <recommendedName>
        <fullName evidence="3">F-box domain-containing protein</fullName>
    </recommendedName>
</protein>
<evidence type="ECO:0000313" key="1">
    <source>
        <dbReference type="EMBL" id="KAK7041037.1"/>
    </source>
</evidence>